<dbReference type="HOGENOM" id="CLU_107965_1_0_11"/>
<dbReference type="Proteomes" id="UP000002218">
    <property type="component" value="Chromosome"/>
</dbReference>
<dbReference type="KEGG" id="nml:Namu_0333"/>
<evidence type="ECO:0000313" key="2">
    <source>
        <dbReference type="EMBL" id="ACV76763.1"/>
    </source>
</evidence>
<feature type="transmembrane region" description="Helical" evidence="1">
    <location>
        <begin position="79"/>
        <end position="98"/>
    </location>
</feature>
<evidence type="ECO:0000256" key="1">
    <source>
        <dbReference type="SAM" id="Phobius"/>
    </source>
</evidence>
<gene>
    <name evidence="2" type="ordered locus">Namu_0333</name>
</gene>
<evidence type="ECO:0008006" key="4">
    <source>
        <dbReference type="Google" id="ProtNLM"/>
    </source>
</evidence>
<evidence type="ECO:0000313" key="3">
    <source>
        <dbReference type="Proteomes" id="UP000002218"/>
    </source>
</evidence>
<reference evidence="3" key="1">
    <citation type="submission" date="2009-09" db="EMBL/GenBank/DDBJ databases">
        <title>The complete genome of Nakamurella multipartita DSM 44233.</title>
        <authorList>
            <consortium name="US DOE Joint Genome Institute (JGI-PGF)"/>
            <person name="Lucas S."/>
            <person name="Copeland A."/>
            <person name="Lapidus A."/>
            <person name="Glavina del Rio T."/>
            <person name="Dalin E."/>
            <person name="Tice H."/>
            <person name="Bruce D."/>
            <person name="Goodwin L."/>
            <person name="Pitluck S."/>
            <person name="Kyrpides N."/>
            <person name="Mavromatis K."/>
            <person name="Ivanova N."/>
            <person name="Ovchinnikova G."/>
            <person name="Sims D."/>
            <person name="Meincke L."/>
            <person name="Brettin T."/>
            <person name="Detter J.C."/>
            <person name="Han C."/>
            <person name="Larimer F."/>
            <person name="Land M."/>
            <person name="Hauser L."/>
            <person name="Markowitz V."/>
            <person name="Cheng J.-F."/>
            <person name="Hugenholtz P."/>
            <person name="Woyke T."/>
            <person name="Wu D."/>
            <person name="Klenk H.-P."/>
            <person name="Eisen J.A."/>
        </authorList>
    </citation>
    <scope>NUCLEOTIDE SEQUENCE [LARGE SCALE GENOMIC DNA]</scope>
    <source>
        <strain evidence="3">ATCC 700099 / DSM 44233 / CIP 104796 / JCM 9543 / NBRC 105858 / Y-104</strain>
    </source>
</reference>
<feature type="transmembrane region" description="Helical" evidence="1">
    <location>
        <begin position="118"/>
        <end position="137"/>
    </location>
</feature>
<accession>C8X5Z2</accession>
<dbReference type="eggNOG" id="COG3087">
    <property type="taxonomic scope" value="Bacteria"/>
</dbReference>
<dbReference type="OrthoDB" id="4774258at2"/>
<feature type="transmembrane region" description="Helical" evidence="1">
    <location>
        <begin position="20"/>
        <end position="47"/>
    </location>
</feature>
<dbReference type="AlphaFoldDB" id="C8X5Z2"/>
<sequence length="166" mass="18217">MGDNGSSSKATRIGLEILGWLLVAAGVAALILPGPGLLLLALGLWVLAKNYEWADRLLDPVKRAAYRGAAEGVKSWPRIIMSTTLALGLIAVGVIWGIRPAAPGWWPLAEKWWLFGGWGTGVFLIFSGLLALGLLGWSMKNFRYGTMTLDELYRDQKLNERPGRRR</sequence>
<dbReference type="InterPro" id="IPR019099">
    <property type="entry name" value="Uncharacterised_PGPGW_TM"/>
</dbReference>
<name>C8X5Z2_NAKMY</name>
<keyword evidence="1" id="KW-0812">Transmembrane</keyword>
<dbReference type="RefSeq" id="WP_012814238.1">
    <property type="nucleotide sequence ID" value="NC_013235.1"/>
</dbReference>
<protein>
    <recommendedName>
        <fullName evidence="4">Transmembrane protein (PGPGW)</fullName>
    </recommendedName>
</protein>
<dbReference type="EMBL" id="CP001737">
    <property type="protein sequence ID" value="ACV76763.1"/>
    <property type="molecule type" value="Genomic_DNA"/>
</dbReference>
<dbReference type="STRING" id="479431.Namu_0333"/>
<keyword evidence="3" id="KW-1185">Reference proteome</keyword>
<organism evidence="2 3">
    <name type="scientific">Nakamurella multipartita (strain ATCC 700099 / DSM 44233 / CIP 104796 / JCM 9543 / NBRC 105858 / Y-104)</name>
    <name type="common">Microsphaera multipartita</name>
    <dbReference type="NCBI Taxonomy" id="479431"/>
    <lineage>
        <taxon>Bacteria</taxon>
        <taxon>Bacillati</taxon>
        <taxon>Actinomycetota</taxon>
        <taxon>Actinomycetes</taxon>
        <taxon>Nakamurellales</taxon>
        <taxon>Nakamurellaceae</taxon>
        <taxon>Nakamurella</taxon>
    </lineage>
</organism>
<proteinExistence type="predicted"/>
<dbReference type="InParanoid" id="C8X5Z2"/>
<keyword evidence="1" id="KW-1133">Transmembrane helix</keyword>
<reference evidence="2 3" key="2">
    <citation type="journal article" date="2010" name="Stand. Genomic Sci.">
        <title>Complete genome sequence of Nakamurella multipartita type strain (Y-104).</title>
        <authorList>
            <person name="Tice H."/>
            <person name="Mayilraj S."/>
            <person name="Sims D."/>
            <person name="Lapidus A."/>
            <person name="Nolan M."/>
            <person name="Lucas S."/>
            <person name="Glavina Del Rio T."/>
            <person name="Copeland A."/>
            <person name="Cheng J.F."/>
            <person name="Meincke L."/>
            <person name="Bruce D."/>
            <person name="Goodwin L."/>
            <person name="Pitluck S."/>
            <person name="Ivanova N."/>
            <person name="Mavromatis K."/>
            <person name="Ovchinnikova G."/>
            <person name="Pati A."/>
            <person name="Chen A."/>
            <person name="Palaniappan K."/>
            <person name="Land M."/>
            <person name="Hauser L."/>
            <person name="Chang Y.J."/>
            <person name="Jeffries C.D."/>
            <person name="Detter J.C."/>
            <person name="Brettin T."/>
            <person name="Rohde M."/>
            <person name="Goker M."/>
            <person name="Bristow J."/>
            <person name="Eisen J.A."/>
            <person name="Markowitz V."/>
            <person name="Hugenholtz P."/>
            <person name="Kyrpides N.C."/>
            <person name="Klenk H.P."/>
            <person name="Chen F."/>
        </authorList>
    </citation>
    <scope>NUCLEOTIDE SEQUENCE [LARGE SCALE GENOMIC DNA]</scope>
    <source>
        <strain evidence="3">ATCC 700099 / DSM 44233 / CIP 104796 / JCM 9543 / NBRC 105858 / Y-104</strain>
    </source>
</reference>
<keyword evidence="1" id="KW-0472">Membrane</keyword>
<dbReference type="Pfam" id="PF09656">
    <property type="entry name" value="PGPGW"/>
    <property type="match status" value="1"/>
</dbReference>